<evidence type="ECO:0000313" key="1">
    <source>
        <dbReference type="EMBL" id="MPC38457.1"/>
    </source>
</evidence>
<proteinExistence type="predicted"/>
<dbReference type="Proteomes" id="UP000324222">
    <property type="component" value="Unassembled WGS sequence"/>
</dbReference>
<dbReference type="EMBL" id="VSRR010004070">
    <property type="protein sequence ID" value="MPC38457.1"/>
    <property type="molecule type" value="Genomic_DNA"/>
</dbReference>
<keyword evidence="2" id="KW-1185">Reference proteome</keyword>
<evidence type="ECO:0000313" key="2">
    <source>
        <dbReference type="Proteomes" id="UP000324222"/>
    </source>
</evidence>
<accession>A0A5B7EZ25</accession>
<comment type="caution">
    <text evidence="1">The sequence shown here is derived from an EMBL/GenBank/DDBJ whole genome shotgun (WGS) entry which is preliminary data.</text>
</comment>
<protein>
    <submittedName>
        <fullName evidence="1">Uncharacterized protein</fullName>
    </submittedName>
</protein>
<reference evidence="1 2" key="1">
    <citation type="submission" date="2019-05" db="EMBL/GenBank/DDBJ databases">
        <title>Another draft genome of Portunus trituberculatus and its Hox gene families provides insights of decapod evolution.</title>
        <authorList>
            <person name="Jeong J.-H."/>
            <person name="Song I."/>
            <person name="Kim S."/>
            <person name="Choi T."/>
            <person name="Kim D."/>
            <person name="Ryu S."/>
            <person name="Kim W."/>
        </authorList>
    </citation>
    <scope>NUCLEOTIDE SEQUENCE [LARGE SCALE GENOMIC DNA]</scope>
    <source>
        <tissue evidence="1">Muscle</tissue>
    </source>
</reference>
<name>A0A5B7EZ25_PORTR</name>
<dbReference type="AlphaFoldDB" id="A0A5B7EZ25"/>
<sequence>MLRLSTSLIPGSITRTGDMRDFAGVRSPRSLQTMADTFHHQGRLFHHHSCLIQHYPQKQGKSKAPSILSLTLLTPKPEAVSQQGARLSSMLRSLRGLV</sequence>
<organism evidence="1 2">
    <name type="scientific">Portunus trituberculatus</name>
    <name type="common">Swimming crab</name>
    <name type="synonym">Neptunus trituberculatus</name>
    <dbReference type="NCBI Taxonomy" id="210409"/>
    <lineage>
        <taxon>Eukaryota</taxon>
        <taxon>Metazoa</taxon>
        <taxon>Ecdysozoa</taxon>
        <taxon>Arthropoda</taxon>
        <taxon>Crustacea</taxon>
        <taxon>Multicrustacea</taxon>
        <taxon>Malacostraca</taxon>
        <taxon>Eumalacostraca</taxon>
        <taxon>Eucarida</taxon>
        <taxon>Decapoda</taxon>
        <taxon>Pleocyemata</taxon>
        <taxon>Brachyura</taxon>
        <taxon>Eubrachyura</taxon>
        <taxon>Portunoidea</taxon>
        <taxon>Portunidae</taxon>
        <taxon>Portuninae</taxon>
        <taxon>Portunus</taxon>
    </lineage>
</organism>
<gene>
    <name evidence="1" type="ORF">E2C01_031964</name>
</gene>